<evidence type="ECO:0000256" key="11">
    <source>
        <dbReference type="ARBA" id="ARBA00023317"/>
    </source>
</evidence>
<evidence type="ECO:0000256" key="13">
    <source>
        <dbReference type="RuleBase" id="RU000504"/>
    </source>
</evidence>
<dbReference type="Gene3D" id="2.40.33.10">
    <property type="entry name" value="PK beta-barrel domain-like"/>
    <property type="match status" value="1"/>
</dbReference>
<dbReference type="GO" id="GO:0030955">
    <property type="term" value="F:potassium ion binding"/>
    <property type="evidence" value="ECO:0007669"/>
    <property type="project" value="UniProtKB-UniRule"/>
</dbReference>
<evidence type="ECO:0000256" key="6">
    <source>
        <dbReference type="ARBA" id="ARBA00022741"/>
    </source>
</evidence>
<organism evidence="16 17">
    <name type="scientific">Symmachiella dynata</name>
    <dbReference type="NCBI Taxonomy" id="2527995"/>
    <lineage>
        <taxon>Bacteria</taxon>
        <taxon>Pseudomonadati</taxon>
        <taxon>Planctomycetota</taxon>
        <taxon>Planctomycetia</taxon>
        <taxon>Planctomycetales</taxon>
        <taxon>Planctomycetaceae</taxon>
        <taxon>Symmachiella</taxon>
    </lineage>
</organism>
<keyword evidence="17" id="KW-1185">Reference proteome</keyword>
<dbReference type="AlphaFoldDB" id="A0A517ZR85"/>
<keyword evidence="11 16" id="KW-0670">Pyruvate</keyword>
<keyword evidence="4 13" id="KW-0808">Transferase</keyword>
<dbReference type="GO" id="GO:0016301">
    <property type="term" value="F:kinase activity"/>
    <property type="evidence" value="ECO:0007669"/>
    <property type="project" value="UniProtKB-KW"/>
</dbReference>
<dbReference type="NCBIfam" id="TIGR01064">
    <property type="entry name" value="pyruv_kin"/>
    <property type="match status" value="1"/>
</dbReference>
<dbReference type="InterPro" id="IPR001697">
    <property type="entry name" value="Pyr_Knase"/>
</dbReference>
<keyword evidence="5" id="KW-0479">Metal-binding</keyword>
<evidence type="ECO:0000256" key="3">
    <source>
        <dbReference type="ARBA" id="ARBA00012142"/>
    </source>
</evidence>
<evidence type="ECO:0000259" key="14">
    <source>
        <dbReference type="Pfam" id="PF00224"/>
    </source>
</evidence>
<dbReference type="KEGG" id="sdyn:Mal52_34970"/>
<dbReference type="InterPro" id="IPR011037">
    <property type="entry name" value="Pyrv_Knase-like_insert_dom_sf"/>
</dbReference>
<dbReference type="InterPro" id="IPR015793">
    <property type="entry name" value="Pyrv_Knase_brl"/>
</dbReference>
<evidence type="ECO:0000256" key="1">
    <source>
        <dbReference type="ARBA" id="ARBA00004997"/>
    </source>
</evidence>
<dbReference type="UniPathway" id="UPA00109">
    <property type="reaction ID" value="UER00188"/>
</dbReference>
<dbReference type="PANTHER" id="PTHR11817">
    <property type="entry name" value="PYRUVATE KINASE"/>
    <property type="match status" value="1"/>
</dbReference>
<gene>
    <name evidence="16" type="primary">pyk</name>
    <name evidence="16" type="ORF">Mal52_34970</name>
</gene>
<dbReference type="Gene3D" id="3.40.1380.20">
    <property type="entry name" value="Pyruvate kinase, C-terminal domain"/>
    <property type="match status" value="1"/>
</dbReference>
<dbReference type="EMBL" id="CP036276">
    <property type="protein sequence ID" value="QDU45009.1"/>
    <property type="molecule type" value="Genomic_DNA"/>
</dbReference>
<evidence type="ECO:0000256" key="10">
    <source>
        <dbReference type="ARBA" id="ARBA00023152"/>
    </source>
</evidence>
<dbReference type="GO" id="GO:0005524">
    <property type="term" value="F:ATP binding"/>
    <property type="evidence" value="ECO:0007669"/>
    <property type="project" value="UniProtKB-KW"/>
</dbReference>
<evidence type="ECO:0000313" key="17">
    <source>
        <dbReference type="Proteomes" id="UP000319383"/>
    </source>
</evidence>
<evidence type="ECO:0000259" key="15">
    <source>
        <dbReference type="Pfam" id="PF02887"/>
    </source>
</evidence>
<comment type="catalytic activity">
    <reaction evidence="13">
        <text>pyruvate + ATP = phosphoenolpyruvate + ADP + H(+)</text>
        <dbReference type="Rhea" id="RHEA:18157"/>
        <dbReference type="ChEBI" id="CHEBI:15361"/>
        <dbReference type="ChEBI" id="CHEBI:15378"/>
        <dbReference type="ChEBI" id="CHEBI:30616"/>
        <dbReference type="ChEBI" id="CHEBI:58702"/>
        <dbReference type="ChEBI" id="CHEBI:456216"/>
        <dbReference type="EC" id="2.7.1.40"/>
    </reaction>
</comment>
<comment type="pathway">
    <text evidence="1 13">Carbohydrate degradation; glycolysis; pyruvate from D-glyceraldehyde 3-phosphate: step 5/5.</text>
</comment>
<evidence type="ECO:0000313" key="16">
    <source>
        <dbReference type="EMBL" id="QDU45009.1"/>
    </source>
</evidence>
<dbReference type="PRINTS" id="PR01050">
    <property type="entry name" value="PYRUVTKNASE"/>
</dbReference>
<sequence length="488" mass="53541">MTFDGPLIKKRSVKTKIIATVGPASEDLSVIRRLAIEGVDLFRLNFAHGDLDWLETIVERIRQIEVELQRPIGILGDLCGPKIRLNELPGDLIHCNEGEVFEFARETDVDHPHRLTCTYEKLVDDLRVGDPILMADGTVSMVVTECYPEEGRVECIVELPGVIRSKQGINLPGAILSTPSLTAKDHSDLAWAVSHEIDFVGLSFVRSAEDILLLRREINAFGDKSPPQIVAKIEKMEAVDDLDRILEATDAVMVARGDLGVEVDIAQVPVLQKRIINLCNQYRIPVITATQMLDSMERSNRPTRAEATDVANAVLDGSDALMLSGETAIGQYPIDAVTTMSRIAHEAERLVRTDANADRLSGPRTRALAMTEAVAAGAGAAAEHLNADWIVVATHSGKTAMAVSKQRRQVAILGLSDRVETARCMCLYWGVTPMHTDVVHKQPQKIMKVVADWGRRNSVIASGDEIVLIASTNWSTRGHDLMLVHVVP</sequence>
<dbReference type="InterPro" id="IPR015813">
    <property type="entry name" value="Pyrv/PenolPyrv_kinase-like_dom"/>
</dbReference>
<keyword evidence="6" id="KW-0547">Nucleotide-binding</keyword>
<proteinExistence type="inferred from homology"/>
<evidence type="ECO:0000256" key="12">
    <source>
        <dbReference type="NCBIfam" id="TIGR01064"/>
    </source>
</evidence>
<dbReference type="SUPFAM" id="SSF50800">
    <property type="entry name" value="PK beta-barrel domain-like"/>
    <property type="match status" value="1"/>
</dbReference>
<evidence type="ECO:0000256" key="5">
    <source>
        <dbReference type="ARBA" id="ARBA00022723"/>
    </source>
</evidence>
<keyword evidence="10 13" id="KW-0324">Glycolysis</keyword>
<name>A0A517ZR85_9PLAN</name>
<dbReference type="InterPro" id="IPR036918">
    <property type="entry name" value="Pyrv_Knase_C_sf"/>
</dbReference>
<comment type="similarity">
    <text evidence="2 13">Belongs to the pyruvate kinase family.</text>
</comment>
<feature type="domain" description="Pyruvate kinase C-terminal" evidence="15">
    <location>
        <begin position="372"/>
        <end position="484"/>
    </location>
</feature>
<dbReference type="GO" id="GO:0000287">
    <property type="term" value="F:magnesium ion binding"/>
    <property type="evidence" value="ECO:0007669"/>
    <property type="project" value="UniProtKB-UniRule"/>
</dbReference>
<evidence type="ECO:0000256" key="4">
    <source>
        <dbReference type="ARBA" id="ARBA00022679"/>
    </source>
</evidence>
<evidence type="ECO:0000256" key="8">
    <source>
        <dbReference type="ARBA" id="ARBA00022840"/>
    </source>
</evidence>
<evidence type="ECO:0000256" key="2">
    <source>
        <dbReference type="ARBA" id="ARBA00008663"/>
    </source>
</evidence>
<keyword evidence="8" id="KW-0067">ATP-binding</keyword>
<protein>
    <recommendedName>
        <fullName evidence="3 12">Pyruvate kinase</fullName>
        <ecNumber evidence="3 12">2.7.1.40</ecNumber>
    </recommendedName>
</protein>
<dbReference type="InterPro" id="IPR015795">
    <property type="entry name" value="Pyrv_Knase_C"/>
</dbReference>
<evidence type="ECO:0000256" key="7">
    <source>
        <dbReference type="ARBA" id="ARBA00022777"/>
    </source>
</evidence>
<dbReference type="SUPFAM" id="SSF51621">
    <property type="entry name" value="Phosphoenolpyruvate/pyruvate domain"/>
    <property type="match status" value="1"/>
</dbReference>
<dbReference type="InterPro" id="IPR015806">
    <property type="entry name" value="Pyrv_Knase_insert_dom_sf"/>
</dbReference>
<dbReference type="EC" id="2.7.1.40" evidence="3 12"/>
<dbReference type="Proteomes" id="UP000319383">
    <property type="component" value="Chromosome"/>
</dbReference>
<dbReference type="InterPro" id="IPR040442">
    <property type="entry name" value="Pyrv_kinase-like_dom_sf"/>
</dbReference>
<dbReference type="SUPFAM" id="SSF52935">
    <property type="entry name" value="PK C-terminal domain-like"/>
    <property type="match status" value="1"/>
</dbReference>
<reference evidence="16 17" key="1">
    <citation type="submission" date="2019-02" db="EMBL/GenBank/DDBJ databases">
        <title>Deep-cultivation of Planctomycetes and their phenomic and genomic characterization uncovers novel biology.</title>
        <authorList>
            <person name="Wiegand S."/>
            <person name="Jogler M."/>
            <person name="Boedeker C."/>
            <person name="Pinto D."/>
            <person name="Vollmers J."/>
            <person name="Rivas-Marin E."/>
            <person name="Kohn T."/>
            <person name="Peeters S.H."/>
            <person name="Heuer A."/>
            <person name="Rast P."/>
            <person name="Oberbeckmann S."/>
            <person name="Bunk B."/>
            <person name="Jeske O."/>
            <person name="Meyerdierks A."/>
            <person name="Storesund J.E."/>
            <person name="Kallscheuer N."/>
            <person name="Luecker S."/>
            <person name="Lage O.M."/>
            <person name="Pohl T."/>
            <person name="Merkel B.J."/>
            <person name="Hornburger P."/>
            <person name="Mueller R.-W."/>
            <person name="Bruemmer F."/>
            <person name="Labrenz M."/>
            <person name="Spormann A.M."/>
            <person name="Op den Camp H."/>
            <person name="Overmann J."/>
            <person name="Amann R."/>
            <person name="Jetten M.S.M."/>
            <person name="Mascher T."/>
            <person name="Medema M.H."/>
            <person name="Devos D.P."/>
            <person name="Kaster A.-K."/>
            <person name="Ovreas L."/>
            <person name="Rohde M."/>
            <person name="Galperin M.Y."/>
            <person name="Jogler C."/>
        </authorList>
    </citation>
    <scope>NUCLEOTIDE SEQUENCE [LARGE SCALE GENOMIC DNA]</scope>
    <source>
        <strain evidence="16 17">Mal52</strain>
    </source>
</reference>
<dbReference type="NCBIfam" id="NF004978">
    <property type="entry name" value="PRK06354.1"/>
    <property type="match status" value="1"/>
</dbReference>
<dbReference type="Gene3D" id="3.20.20.60">
    <property type="entry name" value="Phosphoenolpyruvate-binding domains"/>
    <property type="match status" value="1"/>
</dbReference>
<feature type="domain" description="Pyruvate kinase barrel" evidence="14">
    <location>
        <begin position="14"/>
        <end position="337"/>
    </location>
</feature>
<dbReference type="Pfam" id="PF02887">
    <property type="entry name" value="PK_C"/>
    <property type="match status" value="1"/>
</dbReference>
<accession>A0A517ZR85</accession>
<dbReference type="Pfam" id="PF00224">
    <property type="entry name" value="PK"/>
    <property type="match status" value="1"/>
</dbReference>
<evidence type="ECO:0000256" key="9">
    <source>
        <dbReference type="ARBA" id="ARBA00022842"/>
    </source>
</evidence>
<keyword evidence="7 13" id="KW-0418">Kinase</keyword>
<dbReference type="GO" id="GO:0004743">
    <property type="term" value="F:pyruvate kinase activity"/>
    <property type="evidence" value="ECO:0007669"/>
    <property type="project" value="UniProtKB-UniRule"/>
</dbReference>
<dbReference type="NCBIfam" id="NF004491">
    <property type="entry name" value="PRK05826.1"/>
    <property type="match status" value="1"/>
</dbReference>
<keyword evidence="9 13" id="KW-0460">Magnesium</keyword>